<comment type="caution">
    <text evidence="1">The sequence shown here is derived from an EMBL/GenBank/DDBJ whole genome shotgun (WGS) entry which is preliminary data.</text>
</comment>
<organism evidence="1 2">
    <name type="scientific">Juglans regia</name>
    <name type="common">English walnut</name>
    <dbReference type="NCBI Taxonomy" id="51240"/>
    <lineage>
        <taxon>Eukaryota</taxon>
        <taxon>Viridiplantae</taxon>
        <taxon>Streptophyta</taxon>
        <taxon>Embryophyta</taxon>
        <taxon>Tracheophyta</taxon>
        <taxon>Spermatophyta</taxon>
        <taxon>Magnoliopsida</taxon>
        <taxon>eudicotyledons</taxon>
        <taxon>Gunneridae</taxon>
        <taxon>Pentapetalae</taxon>
        <taxon>rosids</taxon>
        <taxon>fabids</taxon>
        <taxon>Fagales</taxon>
        <taxon>Juglandaceae</taxon>
        <taxon>Juglans</taxon>
    </lineage>
</organism>
<protein>
    <recommendedName>
        <fullName evidence="3">Reverse transcriptase domain-containing protein</fullName>
    </recommendedName>
</protein>
<dbReference type="PANTHER" id="PTHR46890:SF43">
    <property type="entry name" value="NON-LTR RETROELEMENT REVERSE TRANSCRIPTASE"/>
    <property type="match status" value="1"/>
</dbReference>
<dbReference type="PANTHER" id="PTHR46890">
    <property type="entry name" value="NON-LTR RETROLELEMENT REVERSE TRANSCRIPTASE-LIKE PROTEIN-RELATED"/>
    <property type="match status" value="1"/>
</dbReference>
<gene>
    <name evidence="1" type="ORF">F2P56_016059</name>
</gene>
<dbReference type="AlphaFoldDB" id="A0A834CNK5"/>
<evidence type="ECO:0000313" key="1">
    <source>
        <dbReference type="EMBL" id="KAF5466104.1"/>
    </source>
</evidence>
<dbReference type="EMBL" id="LIHL02000007">
    <property type="protein sequence ID" value="KAF5466104.1"/>
    <property type="molecule type" value="Genomic_DNA"/>
</dbReference>
<sequence length="258" mass="29385">MWLTANGFVDTVRAWWISYQFSGTPSFILAAKLKALKQDLKKWNLEVFGHTDNQKSSLLEELQELEGRELLGGASEEVLSSPPELENHIVQYYENLLTQSADWRPKLNALSFETIDPQYVFSEFHTYQKFEKSLNATFIALIPKKHEASLIEDFRPISLVSSVYKIISKVLANRLSPVLENIISKPHNAFIRGRHILDSVLIANESLDARLWISWMKHCISTARFSVLVNGTPAGFFDSSRGLRQISSLICHRYGGIE</sequence>
<name>A0A834CNK5_JUGRE</name>
<dbReference type="InterPro" id="IPR052343">
    <property type="entry name" value="Retrotransposon-Effector_Assoc"/>
</dbReference>
<reference evidence="1" key="1">
    <citation type="submission" date="2015-10" db="EMBL/GenBank/DDBJ databases">
        <authorList>
            <person name="Martinez-Garcia P.J."/>
            <person name="Crepeau M.W."/>
            <person name="Puiu D."/>
            <person name="Gonzalez-Ibeas D."/>
            <person name="Whalen J."/>
            <person name="Stevens K."/>
            <person name="Paul R."/>
            <person name="Butterfield T."/>
            <person name="Britton M."/>
            <person name="Reagan R."/>
            <person name="Chakraborty S."/>
            <person name="Walawage S.L."/>
            <person name="Vasquez-Gross H.A."/>
            <person name="Cardeno C."/>
            <person name="Famula R."/>
            <person name="Pratt K."/>
            <person name="Kuruganti S."/>
            <person name="Aradhya M.K."/>
            <person name="Leslie C.A."/>
            <person name="Dandekar A.M."/>
            <person name="Salzberg S.L."/>
            <person name="Wegrzyn J.L."/>
            <person name="Langley C.H."/>
            <person name="Neale D.B."/>
        </authorList>
    </citation>
    <scope>NUCLEOTIDE SEQUENCE</scope>
    <source>
        <tissue evidence="1">Leaves</tissue>
    </source>
</reference>
<dbReference type="Proteomes" id="UP000619265">
    <property type="component" value="Unassembled WGS sequence"/>
</dbReference>
<dbReference type="Gramene" id="Jr07_24860_p1">
    <property type="protein sequence ID" value="cds.Jr07_24860_p1"/>
    <property type="gene ID" value="Jr07_24860"/>
</dbReference>
<evidence type="ECO:0000313" key="2">
    <source>
        <dbReference type="Proteomes" id="UP000619265"/>
    </source>
</evidence>
<proteinExistence type="predicted"/>
<accession>A0A834CNK5</accession>
<reference evidence="1" key="2">
    <citation type="submission" date="2020-03" db="EMBL/GenBank/DDBJ databases">
        <title>Walnut 2.0.</title>
        <authorList>
            <person name="Marrano A."/>
            <person name="Britton M."/>
            <person name="Zimin A.V."/>
            <person name="Zaini P.A."/>
            <person name="Workman R."/>
            <person name="Puiu D."/>
            <person name="Bianco L."/>
            <person name="Allen B.J."/>
            <person name="Troggio M."/>
            <person name="Leslie C.A."/>
            <person name="Timp W."/>
            <person name="Dendekar A."/>
            <person name="Salzberg S.L."/>
            <person name="Neale D.B."/>
        </authorList>
    </citation>
    <scope>NUCLEOTIDE SEQUENCE</scope>
    <source>
        <tissue evidence="1">Leaves</tissue>
    </source>
</reference>
<evidence type="ECO:0008006" key="3">
    <source>
        <dbReference type="Google" id="ProtNLM"/>
    </source>
</evidence>